<feature type="compositionally biased region" description="Polar residues" evidence="1">
    <location>
        <begin position="125"/>
        <end position="135"/>
    </location>
</feature>
<evidence type="ECO:0000313" key="2">
    <source>
        <dbReference type="EMBL" id="SEG47496.1"/>
    </source>
</evidence>
<dbReference type="InterPro" id="IPR012440">
    <property type="entry name" value="DUF1641"/>
</dbReference>
<evidence type="ECO:0000256" key="1">
    <source>
        <dbReference type="SAM" id="MobiDB-lite"/>
    </source>
</evidence>
<organism evidence="2 3">
    <name type="scientific">Bryocella elongata</name>
    <dbReference type="NCBI Taxonomy" id="863522"/>
    <lineage>
        <taxon>Bacteria</taxon>
        <taxon>Pseudomonadati</taxon>
        <taxon>Acidobacteriota</taxon>
        <taxon>Terriglobia</taxon>
        <taxon>Terriglobales</taxon>
        <taxon>Acidobacteriaceae</taxon>
        <taxon>Bryocella</taxon>
    </lineage>
</organism>
<name>A0A1H6AIB6_9BACT</name>
<accession>A0A1H6AIB6</accession>
<dbReference type="EMBL" id="FNVA01000005">
    <property type="protein sequence ID" value="SEG47496.1"/>
    <property type="molecule type" value="Genomic_DNA"/>
</dbReference>
<dbReference type="Pfam" id="PF07849">
    <property type="entry name" value="DUF1641"/>
    <property type="match status" value="1"/>
</dbReference>
<protein>
    <recommendedName>
        <fullName evidence="4">DUF1641 domain-containing protein</fullName>
    </recommendedName>
</protein>
<dbReference type="RefSeq" id="WP_103933994.1">
    <property type="nucleotide sequence ID" value="NZ_FNVA01000005.1"/>
</dbReference>
<dbReference type="OrthoDB" id="119224at2"/>
<dbReference type="AlphaFoldDB" id="A0A1H6AIB6"/>
<sequence length="195" mass="21342">MAHPITFKPQPIDPKDELVRELEQARREHAEALLSAYELLQSAHDQGILDLLRAIVGGRDVIAEKVGAGMALPETIAALRNTIALTRILASIDPEMLHGLSRAMAEAAAPILERQKETAVAKTAPLSSAGTESSTPPRPAFAVHARRDPTTEPPSLWQLYRRATSKDARRGMATMLGMLTSMGRAMRPKEERDHE</sequence>
<gene>
    <name evidence="2" type="ORF">SAMN05421819_3131</name>
</gene>
<keyword evidence="3" id="KW-1185">Reference proteome</keyword>
<reference evidence="2 3" key="1">
    <citation type="submission" date="2016-10" db="EMBL/GenBank/DDBJ databases">
        <authorList>
            <person name="de Groot N.N."/>
        </authorList>
    </citation>
    <scope>NUCLEOTIDE SEQUENCE [LARGE SCALE GENOMIC DNA]</scope>
    <source>
        <strain evidence="2 3">DSM 22489</strain>
    </source>
</reference>
<evidence type="ECO:0008006" key="4">
    <source>
        <dbReference type="Google" id="ProtNLM"/>
    </source>
</evidence>
<evidence type="ECO:0000313" key="3">
    <source>
        <dbReference type="Proteomes" id="UP000236728"/>
    </source>
</evidence>
<feature type="region of interest" description="Disordered" evidence="1">
    <location>
        <begin position="123"/>
        <end position="153"/>
    </location>
</feature>
<dbReference type="Proteomes" id="UP000236728">
    <property type="component" value="Unassembled WGS sequence"/>
</dbReference>
<proteinExistence type="predicted"/>